<keyword evidence="3" id="KW-0285">Flavoprotein</keyword>
<accession>A0ABY4BZC7</accession>
<dbReference type="InterPro" id="IPR006094">
    <property type="entry name" value="Oxid_FAD_bind_N"/>
</dbReference>
<name>A0ABY4BZC7_9MICO</name>
<evidence type="ECO:0000256" key="3">
    <source>
        <dbReference type="ARBA" id="ARBA00022630"/>
    </source>
</evidence>
<evidence type="ECO:0000256" key="2">
    <source>
        <dbReference type="ARBA" id="ARBA00005466"/>
    </source>
</evidence>
<dbReference type="InterPro" id="IPR016166">
    <property type="entry name" value="FAD-bd_PCMH"/>
</dbReference>
<dbReference type="PANTHER" id="PTHR42973">
    <property type="entry name" value="BINDING OXIDOREDUCTASE, PUTATIVE (AFU_ORTHOLOGUE AFUA_1G17690)-RELATED"/>
    <property type="match status" value="1"/>
</dbReference>
<dbReference type="InterPro" id="IPR036318">
    <property type="entry name" value="FAD-bd_PCMH-like_sf"/>
</dbReference>
<keyword evidence="4" id="KW-0274">FAD</keyword>
<dbReference type="RefSeq" id="WP_243555628.1">
    <property type="nucleotide sequence ID" value="NZ_CP094528.1"/>
</dbReference>
<evidence type="ECO:0000256" key="4">
    <source>
        <dbReference type="ARBA" id="ARBA00022827"/>
    </source>
</evidence>
<sequence length="450" mass="46593">MTALDELRTSITGTVVLPGDADYDTARQPWNLAVDQRPAAIATPADVRELQTVVRTAAAAGLKVTAQPNGHGADGSLDGVVLVRTSRFDRLVVDEPARVLRAGAGVNWGRALQELDGTGLVALAGSNPEVNIVGLALNGGHSMFSRRYGLTARSIITARLVDAAGDELELSDADDPDLIWALRGGGGHFGIVTEIELALHAGDALFGGSLMFAPEHAVAAITAAFDLSREALDLGLEVGMMRFPDVPLVPEPMRGQTVATVAMVHVGDEAEGRAFADRLLAVAEPVANTLTAFTIGSLAAVAAEPVDPMPTADLGGVLSGFDETFARDFVAAFLAGADLGLTRCGLRVLGGAIADELGAERSAIGALHAPLLMNAGVVLMGPGIDPARALQPLRELAARYPATGGVPSFLGTGTTLADAYPAEVVERLAEIKRRFDPTGLFVGNRPIARA</sequence>
<evidence type="ECO:0000313" key="7">
    <source>
        <dbReference type="EMBL" id="UOE44099.1"/>
    </source>
</evidence>
<dbReference type="InterPro" id="IPR016167">
    <property type="entry name" value="FAD-bd_PCMH_sub1"/>
</dbReference>
<dbReference type="InterPro" id="IPR050416">
    <property type="entry name" value="FAD-linked_Oxidoreductase"/>
</dbReference>
<evidence type="ECO:0000256" key="5">
    <source>
        <dbReference type="ARBA" id="ARBA00023002"/>
    </source>
</evidence>
<keyword evidence="8" id="KW-1185">Reference proteome</keyword>
<reference evidence="7 8" key="1">
    <citation type="submission" date="2022-03" db="EMBL/GenBank/DDBJ databases">
        <title>Mucilaginibacter sp. isolated from the gut of Protaetia brevitarsis seulensis larvae.</title>
        <authorList>
            <person name="Won M."/>
            <person name="Kim S.-J."/>
            <person name="Kwon S.-W."/>
        </authorList>
    </citation>
    <scope>NUCLEOTIDE SEQUENCE [LARGE SCALE GENOMIC DNA]</scope>
    <source>
        <strain evidence="7 8">CFWR-12</strain>
    </source>
</reference>
<dbReference type="Pfam" id="PF01565">
    <property type="entry name" value="FAD_binding_4"/>
    <property type="match status" value="1"/>
</dbReference>
<dbReference type="Gene3D" id="3.30.465.10">
    <property type="match status" value="1"/>
</dbReference>
<dbReference type="SUPFAM" id="SSF56176">
    <property type="entry name" value="FAD-binding/transporter-associated domain-like"/>
    <property type="match status" value="1"/>
</dbReference>
<dbReference type="Proteomes" id="UP000832097">
    <property type="component" value="Chromosome"/>
</dbReference>
<comment type="similarity">
    <text evidence="2">Belongs to the oxygen-dependent FAD-linked oxidoreductase family.</text>
</comment>
<dbReference type="PANTHER" id="PTHR42973:SF39">
    <property type="entry name" value="FAD-BINDING PCMH-TYPE DOMAIN-CONTAINING PROTEIN"/>
    <property type="match status" value="1"/>
</dbReference>
<feature type="domain" description="FAD-binding PCMH-type" evidence="6">
    <location>
        <begin position="34"/>
        <end position="202"/>
    </location>
</feature>
<comment type="cofactor">
    <cofactor evidence="1">
        <name>FAD</name>
        <dbReference type="ChEBI" id="CHEBI:57692"/>
    </cofactor>
</comment>
<evidence type="ECO:0000259" key="6">
    <source>
        <dbReference type="PROSITE" id="PS51387"/>
    </source>
</evidence>
<dbReference type="InterPro" id="IPR016169">
    <property type="entry name" value="FAD-bd_PCMH_sub2"/>
</dbReference>
<dbReference type="Gene3D" id="3.40.462.20">
    <property type="match status" value="1"/>
</dbReference>
<organism evidence="7 8">
    <name type="scientific">Agromyces larvae</name>
    <dbReference type="NCBI Taxonomy" id="2929802"/>
    <lineage>
        <taxon>Bacteria</taxon>
        <taxon>Bacillati</taxon>
        <taxon>Actinomycetota</taxon>
        <taxon>Actinomycetes</taxon>
        <taxon>Micrococcales</taxon>
        <taxon>Microbacteriaceae</taxon>
        <taxon>Agromyces</taxon>
    </lineage>
</organism>
<dbReference type="EMBL" id="CP094528">
    <property type="protein sequence ID" value="UOE44099.1"/>
    <property type="molecule type" value="Genomic_DNA"/>
</dbReference>
<evidence type="ECO:0000313" key="8">
    <source>
        <dbReference type="Proteomes" id="UP000832097"/>
    </source>
</evidence>
<proteinExistence type="inferred from homology"/>
<protein>
    <submittedName>
        <fullName evidence="7">FAD-binding oxidoreductase</fullName>
    </submittedName>
</protein>
<dbReference type="PROSITE" id="PS51387">
    <property type="entry name" value="FAD_PCMH"/>
    <property type="match status" value="1"/>
</dbReference>
<evidence type="ECO:0000256" key="1">
    <source>
        <dbReference type="ARBA" id="ARBA00001974"/>
    </source>
</evidence>
<gene>
    <name evidence="7" type="ORF">MTO99_18400</name>
</gene>
<keyword evidence="5" id="KW-0560">Oxidoreductase</keyword>
<dbReference type="Gene3D" id="3.30.43.10">
    <property type="entry name" value="Uridine Diphospho-n-acetylenolpyruvylglucosamine Reductase, domain 2"/>
    <property type="match status" value="1"/>
</dbReference>